<reference evidence="23" key="1">
    <citation type="submission" date="2001-07" db="EMBL/GenBank/DDBJ databases">
        <title>Nitric oxide synthase in a lower chordate, Branchiostoma floridae.</title>
        <authorList>
            <person name="Panchin Y.V."/>
            <person name="Sadreyev R.I."/>
            <person name="Moroz L.L."/>
        </authorList>
    </citation>
    <scope>NUCLEOTIDE SEQUENCE</scope>
</reference>
<dbReference type="GO" id="GO:0042383">
    <property type="term" value="C:sarcolemma"/>
    <property type="evidence" value="ECO:0007669"/>
    <property type="project" value="UniProtKB-SubCell"/>
</dbReference>
<name>Q7YWB2_BRAFL</name>
<evidence type="ECO:0000259" key="22">
    <source>
        <dbReference type="PROSITE" id="PS51384"/>
    </source>
</evidence>
<dbReference type="GO" id="GO:0006809">
    <property type="term" value="P:nitric oxide biosynthetic process"/>
    <property type="evidence" value="ECO:0007669"/>
    <property type="project" value="InterPro"/>
</dbReference>
<keyword evidence="9 18" id="KW-0479">Metal-binding</keyword>
<dbReference type="GO" id="GO:0004517">
    <property type="term" value="F:nitric-oxide synthase activity"/>
    <property type="evidence" value="ECO:0007669"/>
    <property type="project" value="UniProtKB-EC"/>
</dbReference>
<dbReference type="Gene3D" id="2.40.30.10">
    <property type="entry name" value="Translation factors"/>
    <property type="match status" value="1"/>
</dbReference>
<feature type="domain" description="PDZ" evidence="20">
    <location>
        <begin position="9"/>
        <end position="78"/>
    </location>
</feature>
<dbReference type="SUPFAM" id="SSF63380">
    <property type="entry name" value="Riboflavin synthase domain-like"/>
    <property type="match status" value="1"/>
</dbReference>
<comment type="similarity">
    <text evidence="5 18">Belongs to the NOS family.</text>
</comment>
<comment type="subunit">
    <text evidence="17">Homodimer. Interacts with NOSIP and NOSTRIN. Interacts with HSP90AB1. Forms a complex with ASL, ASS1 and SLC7A1; the complex regulates cell-autonomous L-arginine synthesis and citrulline recycling while channeling extracellular L-arginine to nitric oxide synthesis pathway.</text>
</comment>
<dbReference type="CDD" id="cd06202">
    <property type="entry name" value="Nitric_oxide_synthase"/>
    <property type="match status" value="1"/>
</dbReference>
<comment type="cofactor">
    <cofactor evidence="2 18">
        <name>heme b</name>
        <dbReference type="ChEBI" id="CHEBI:60344"/>
    </cofactor>
</comment>
<dbReference type="Pfam" id="PF02898">
    <property type="entry name" value="NO_synthase"/>
    <property type="match status" value="1"/>
</dbReference>
<dbReference type="SUPFAM" id="SSF56512">
    <property type="entry name" value="Nitric oxide (NO) synthase oxygenase domain"/>
    <property type="match status" value="1"/>
</dbReference>
<evidence type="ECO:0000256" key="1">
    <source>
        <dbReference type="ARBA" id="ARBA00001950"/>
    </source>
</evidence>
<dbReference type="Pfam" id="PF00595">
    <property type="entry name" value="PDZ"/>
    <property type="match status" value="1"/>
</dbReference>
<dbReference type="GO" id="GO:1903522">
    <property type="term" value="P:regulation of blood circulation"/>
    <property type="evidence" value="ECO:0007669"/>
    <property type="project" value="UniProtKB-ARBA"/>
</dbReference>
<comment type="cofactor">
    <cofactor evidence="18">
        <name>FAD</name>
        <dbReference type="ChEBI" id="CHEBI:57692"/>
    </cofactor>
    <text evidence="18">Binds 1 FAD.</text>
</comment>
<dbReference type="InterPro" id="IPR008254">
    <property type="entry name" value="Flavodoxin/NO_synth"/>
</dbReference>
<dbReference type="InterPro" id="IPR003097">
    <property type="entry name" value="CysJ-like_FAD-binding"/>
</dbReference>
<dbReference type="PANTHER" id="PTHR43410">
    <property type="entry name" value="NITRIC OXIDE SYNTHASE OXYGENASE"/>
    <property type="match status" value="1"/>
</dbReference>
<evidence type="ECO:0000256" key="10">
    <source>
        <dbReference type="ARBA" id="ARBA00022827"/>
    </source>
</evidence>
<evidence type="ECO:0000256" key="17">
    <source>
        <dbReference type="ARBA" id="ARBA00049679"/>
    </source>
</evidence>
<keyword evidence="6 18" id="KW-0349">Heme</keyword>
<dbReference type="InterPro" id="IPR001709">
    <property type="entry name" value="Flavoprot_Pyr_Nucl_cyt_Rdtase"/>
</dbReference>
<keyword evidence="10 18" id="KW-0274">FAD</keyword>
<comment type="subcellular location">
    <subcellularLocation>
        <location evidence="3">Cell membrane</location>
        <location evidence="3">Sarcolemma</location>
        <topology evidence="3">Peripheral membrane protein</topology>
    </subcellularLocation>
    <subcellularLocation>
        <location evidence="4">Cell projection</location>
        <location evidence="4">Dendritic spine</location>
    </subcellularLocation>
</comment>
<protein>
    <recommendedName>
        <fullName evidence="18">Nitric oxide synthase</fullName>
        <ecNumber evidence="18">1.14.13.39</ecNumber>
    </recommendedName>
</protein>
<proteinExistence type="evidence at transcript level"/>
<dbReference type="SUPFAM" id="SSF52343">
    <property type="entry name" value="Ferredoxin reductase-like, C-terminal NADP-linked domain"/>
    <property type="match status" value="1"/>
</dbReference>
<dbReference type="Gene3D" id="3.40.50.360">
    <property type="match status" value="1"/>
</dbReference>
<evidence type="ECO:0000259" key="20">
    <source>
        <dbReference type="PROSITE" id="PS50106"/>
    </source>
</evidence>
<feature type="domain" description="FAD-binding FR-type" evidence="22">
    <location>
        <begin position="890"/>
        <end position="1140"/>
    </location>
</feature>
<evidence type="ECO:0000259" key="21">
    <source>
        <dbReference type="PROSITE" id="PS50902"/>
    </source>
</evidence>
<dbReference type="CDD" id="cd00795">
    <property type="entry name" value="NOS_oxygenase_euk"/>
    <property type="match status" value="1"/>
</dbReference>
<dbReference type="InterPro" id="IPR012144">
    <property type="entry name" value="NOS_euk"/>
</dbReference>
<dbReference type="Gene3D" id="1.20.990.10">
    <property type="entry name" value="NADPH-cytochrome p450 Reductase, Chain A, domain 3"/>
    <property type="match status" value="1"/>
</dbReference>
<dbReference type="Pfam" id="PF00175">
    <property type="entry name" value="NAD_binding_1"/>
    <property type="match status" value="1"/>
</dbReference>
<dbReference type="SUPFAM" id="SSF50156">
    <property type="entry name" value="PDZ domain-like"/>
    <property type="match status" value="1"/>
</dbReference>
<dbReference type="InterPro" id="IPR044944">
    <property type="entry name" value="NOS_dom_3"/>
</dbReference>
<accession>Q7YWB2</accession>
<keyword evidence="14 18" id="KW-0560">Oxidoreductase</keyword>
<dbReference type="EMBL" id="AF396968">
    <property type="protein sequence ID" value="AAQ02989.1"/>
    <property type="molecule type" value="mRNA"/>
</dbReference>
<keyword evidence="8 18" id="KW-0288">FMN</keyword>
<dbReference type="InterPro" id="IPR036034">
    <property type="entry name" value="PDZ_sf"/>
</dbReference>
<keyword evidence="12 18" id="KW-0521">NADP</keyword>
<dbReference type="InterPro" id="IPR036119">
    <property type="entry name" value="NOS_N_sf"/>
</dbReference>
<dbReference type="PROSITE" id="PS50106">
    <property type="entry name" value="PDZ"/>
    <property type="match status" value="1"/>
</dbReference>
<evidence type="ECO:0000256" key="7">
    <source>
        <dbReference type="ARBA" id="ARBA00022630"/>
    </source>
</evidence>
<evidence type="ECO:0000256" key="13">
    <source>
        <dbReference type="ARBA" id="ARBA00022860"/>
    </source>
</evidence>
<keyword evidence="15 18" id="KW-0408">Iron</keyword>
<dbReference type="InterPro" id="IPR004030">
    <property type="entry name" value="NOS_N"/>
</dbReference>
<dbReference type="GO" id="GO:0043197">
    <property type="term" value="C:dendritic spine"/>
    <property type="evidence" value="ECO:0007669"/>
    <property type="project" value="UniProtKB-SubCell"/>
</dbReference>
<sequence length="1332" mass="149364">MEEQQNLIVVRMVKREVDGLGLSAKRRTAAGHSAVVIEEVIRGGPADQTGMVQPGDTIVAVNGQDTESLSYQEATKVIGDIEPGKQVELVLRGPKWFHTYLETVRLSSGETRTVRVTRPNGPIGALTLLIQRMRGNTFDKRAIRRLENRGDIPLYSRGVANGDVIKSIPNGTIANGCPVTGHRASTVGPSATRRPVRLKNWLNERRIHDNLHAKANDVNPCSDGKCLGPLMRPRPFTAPGYFRPKEEVLEQAEKFIFEYYASLKRSDVADRDRRWRDVQVQIEEKGVYHLTYGELTYAAKMSWRNSPRCIGRIQWSKLQLFDARDVTTARGMFEAICRHVKWCTNGGNIRSAITVFPPRTDGRHDYKVWNGQFLKYAAYQLPDGSILGDPINLEFTEVCQALGWKGEGTRFDLLPLVLSANGEDPEWFDIPRDIVMEVNITHPKYDWFEELGIKWYCVPAVSNMLFDCGGLEFTAAPFSGWYMGTEVGRDLCDANRLNITEAVGKRMGLDVARNSSLWKDAVFVEVNIAVLHSFQRNNVTIMDHHTASESFMKHLENEQRLRGGCPSDWVWIVPPMSASLTEVFHQEMANYHVRPSFEYQEDAWLVHLWRKKPKHPVLLKFAYDENPPRRCSLKEVALAVTFAASLMKMALNERVKTTILYATETGKSESFASLHFGIFKHAFDAKMMCMDDYDITHLEKEELVIVVTSTFGNGDPPDNGEAFGQALLHMRHPPGSDGKKRSGSVRRVSSISKASYRRQQKLLRQLRDGGALGNVRYGVFALGSRAYPHFCAFGHAIDTLFEELGAERIHPVGEGDELCGQEESFRAWAKGAFKFACERYDVGHDVNMEEANASLLGSDFSWAPGKFRIVQTKGLPETDVLEGLSKLHRRTLVSSTVISRTQLQAPESGRQTCLVELETHGAQELKYVPGDHVAIFPANEDRLVQAILDRLEKGTNPDAVILIEALQEKKSASGLVKTWTSHNRLPPCSLRTALSRYLDVTTPPSPQLLLYLAMHTCTRTSSRERAELEALGKGGARYEDWKFEAAPTLPEVLQDYPSLQVPPALLLSQLPVLQQRYYSISSSPHMYPGQIHATVAVVKYRTRGGKGPEHSGVCSNWLNTININESVPCFIRTAKNFHLPEDPSLPVLMVGPGTGIAPLRSFWQQRQVDIKDGTTSRHPPGDMTLGVRLYTVQTGPHLQGETTQARRDGALTDIHTALSREPGTTKTYVQDIIRQQIPRKVLDLVLRDGGHVYVCGDVTMATDVCETIQRILVEHGGMSRARAEDFINTMKDNNRYHEDIFGVTLKTHEVENEARKRGMSLLVTSDDEDTSL</sequence>
<evidence type="ECO:0000256" key="15">
    <source>
        <dbReference type="ARBA" id="ARBA00023004"/>
    </source>
</evidence>
<comment type="cofactor">
    <cofactor evidence="1">
        <name>(6R)-L-erythro-5,6,7,8-tetrahydrobiopterin</name>
        <dbReference type="ChEBI" id="CHEBI:59560"/>
    </cofactor>
</comment>
<dbReference type="Gene3D" id="2.30.42.10">
    <property type="match status" value="1"/>
</dbReference>
<dbReference type="Gene3D" id="3.40.50.80">
    <property type="entry name" value="Nucleotide-binding domain of ferredoxin-NADP reductase (FNR) module"/>
    <property type="match status" value="1"/>
</dbReference>
<dbReference type="PRINTS" id="PR00369">
    <property type="entry name" value="FLAVODOXIN"/>
</dbReference>
<keyword evidence="7" id="KW-0285">Flavoprotein</keyword>
<dbReference type="InterPro" id="IPR023173">
    <property type="entry name" value="NADPH_Cyt_P450_Rdtase_alpha"/>
</dbReference>
<evidence type="ECO:0000256" key="12">
    <source>
        <dbReference type="ARBA" id="ARBA00022857"/>
    </source>
</evidence>
<evidence type="ECO:0000256" key="5">
    <source>
        <dbReference type="ARBA" id="ARBA00006267"/>
    </source>
</evidence>
<dbReference type="GO" id="GO:0010181">
    <property type="term" value="F:FMN binding"/>
    <property type="evidence" value="ECO:0007669"/>
    <property type="project" value="InterPro"/>
</dbReference>
<dbReference type="InterPro" id="IPR017927">
    <property type="entry name" value="FAD-bd_FR_type"/>
</dbReference>
<evidence type="ECO:0000256" key="14">
    <source>
        <dbReference type="ARBA" id="ARBA00023002"/>
    </source>
</evidence>
<dbReference type="InterPro" id="IPR001478">
    <property type="entry name" value="PDZ"/>
</dbReference>
<evidence type="ECO:0000256" key="18">
    <source>
        <dbReference type="PIRNR" id="PIRNR000333"/>
    </source>
</evidence>
<dbReference type="InterPro" id="IPR001094">
    <property type="entry name" value="Flavdoxin-like"/>
</dbReference>
<keyword evidence="11" id="KW-0832">Ubl conjugation</keyword>
<dbReference type="InterPro" id="IPR029039">
    <property type="entry name" value="Flavoprotein-like_sf"/>
</dbReference>
<dbReference type="Pfam" id="PF00667">
    <property type="entry name" value="FAD_binding_1"/>
    <property type="match status" value="1"/>
</dbReference>
<comment type="cofactor">
    <cofactor evidence="18">
        <name>FMN</name>
        <dbReference type="ChEBI" id="CHEBI:58210"/>
    </cofactor>
    <text evidence="18">Binds 1 FMN.</text>
</comment>
<dbReference type="GO" id="GO:0050660">
    <property type="term" value="F:flavin adenine dinucleotide binding"/>
    <property type="evidence" value="ECO:0007669"/>
    <property type="project" value="InterPro"/>
</dbReference>
<evidence type="ECO:0000256" key="19">
    <source>
        <dbReference type="PIRSR" id="PIRSR000333-1"/>
    </source>
</evidence>
<dbReference type="Gene3D" id="3.90.1230.10">
    <property type="entry name" value="Nitric Oxide Synthase, Chain A, domain 3"/>
    <property type="match status" value="1"/>
</dbReference>
<evidence type="ECO:0000256" key="3">
    <source>
        <dbReference type="ARBA" id="ARBA00004468"/>
    </source>
</evidence>
<comment type="catalytic activity">
    <reaction evidence="16">
        <text>2 L-arginine + 3 NADPH + 4 O2 + H(+) = 2 L-citrulline + 2 nitric oxide + 3 NADP(+) + 4 H2O</text>
        <dbReference type="Rhea" id="RHEA:19897"/>
        <dbReference type="ChEBI" id="CHEBI:15377"/>
        <dbReference type="ChEBI" id="CHEBI:15378"/>
        <dbReference type="ChEBI" id="CHEBI:15379"/>
        <dbReference type="ChEBI" id="CHEBI:16480"/>
        <dbReference type="ChEBI" id="CHEBI:32682"/>
        <dbReference type="ChEBI" id="CHEBI:57743"/>
        <dbReference type="ChEBI" id="CHEBI:57783"/>
        <dbReference type="ChEBI" id="CHEBI:58349"/>
        <dbReference type="EC" id="1.14.13.39"/>
    </reaction>
    <physiologicalReaction direction="left-to-right" evidence="16">
        <dbReference type="Rhea" id="RHEA:19898"/>
    </physiologicalReaction>
</comment>
<feature type="binding site" description="axial binding residue" evidence="19">
    <location>
        <position position="309"/>
    </location>
    <ligand>
        <name>heme b</name>
        <dbReference type="ChEBI" id="CHEBI:60344"/>
    </ligand>
    <ligandPart>
        <name>Fe</name>
        <dbReference type="ChEBI" id="CHEBI:18248"/>
    </ligandPart>
</feature>
<dbReference type="SMART" id="SM00228">
    <property type="entry name" value="PDZ"/>
    <property type="match status" value="1"/>
</dbReference>
<evidence type="ECO:0000256" key="8">
    <source>
        <dbReference type="ARBA" id="ARBA00022643"/>
    </source>
</evidence>
<dbReference type="Gene3D" id="3.90.440.10">
    <property type="entry name" value="Nitric Oxide Synthase,Heme Domain,Chain A domain 2"/>
    <property type="match status" value="1"/>
</dbReference>
<dbReference type="PANTHER" id="PTHR43410:SF1">
    <property type="entry name" value="NITRIC OXIDE SYNTHASE"/>
    <property type="match status" value="1"/>
</dbReference>
<dbReference type="InterPro" id="IPR017938">
    <property type="entry name" value="Riboflavin_synthase-like_b-brl"/>
</dbReference>
<dbReference type="GO" id="GO:0020037">
    <property type="term" value="F:heme binding"/>
    <property type="evidence" value="ECO:0007669"/>
    <property type="project" value="InterPro"/>
</dbReference>
<evidence type="ECO:0000256" key="6">
    <source>
        <dbReference type="ARBA" id="ARBA00022617"/>
    </source>
</evidence>
<keyword evidence="13 18" id="KW-0112">Calmodulin-binding</keyword>
<dbReference type="SUPFAM" id="SSF52218">
    <property type="entry name" value="Flavoproteins"/>
    <property type="match status" value="1"/>
</dbReference>
<evidence type="ECO:0000256" key="16">
    <source>
        <dbReference type="ARBA" id="ARBA00047419"/>
    </source>
</evidence>
<dbReference type="Pfam" id="PF00258">
    <property type="entry name" value="Flavodoxin_1"/>
    <property type="match status" value="1"/>
</dbReference>
<dbReference type="InterPro" id="IPR039261">
    <property type="entry name" value="FNR_nucleotide-bd"/>
</dbReference>
<dbReference type="InterPro" id="IPR044940">
    <property type="entry name" value="NOS_dom_2"/>
</dbReference>
<dbReference type="GO" id="GO:0046872">
    <property type="term" value="F:metal ion binding"/>
    <property type="evidence" value="ECO:0007669"/>
    <property type="project" value="UniProtKB-KW"/>
</dbReference>
<dbReference type="PROSITE" id="PS51384">
    <property type="entry name" value="FAD_FR"/>
    <property type="match status" value="1"/>
</dbReference>
<dbReference type="PROSITE" id="PS60001">
    <property type="entry name" value="NOS"/>
    <property type="match status" value="1"/>
</dbReference>
<dbReference type="GO" id="GO:0005516">
    <property type="term" value="F:calmodulin binding"/>
    <property type="evidence" value="ECO:0007669"/>
    <property type="project" value="UniProtKB-KW"/>
</dbReference>
<dbReference type="FunFam" id="1.20.990.10:FF:000002">
    <property type="entry name" value="Nitric oxide synthase"/>
    <property type="match status" value="1"/>
</dbReference>
<organism evidence="23">
    <name type="scientific">Branchiostoma floridae</name>
    <name type="common">Florida lancelet</name>
    <name type="synonym">Amphioxus</name>
    <dbReference type="NCBI Taxonomy" id="7739"/>
    <lineage>
        <taxon>Eukaryota</taxon>
        <taxon>Metazoa</taxon>
        <taxon>Chordata</taxon>
        <taxon>Cephalochordata</taxon>
        <taxon>Leptocardii</taxon>
        <taxon>Amphioxiformes</taxon>
        <taxon>Branchiostomatidae</taxon>
        <taxon>Branchiostoma</taxon>
    </lineage>
</organism>
<evidence type="ECO:0000256" key="2">
    <source>
        <dbReference type="ARBA" id="ARBA00001970"/>
    </source>
</evidence>
<evidence type="ECO:0000256" key="9">
    <source>
        <dbReference type="ARBA" id="ARBA00022723"/>
    </source>
</evidence>
<dbReference type="PRINTS" id="PR00371">
    <property type="entry name" value="FPNCR"/>
</dbReference>
<feature type="domain" description="Flavodoxin-like" evidence="21">
    <location>
        <begin position="657"/>
        <end position="833"/>
    </location>
</feature>
<dbReference type="PIRSF" id="PIRSF000333">
    <property type="entry name" value="NOS"/>
    <property type="match status" value="1"/>
</dbReference>
<dbReference type="InterPro" id="IPR050607">
    <property type="entry name" value="NOS"/>
</dbReference>
<dbReference type="InterPro" id="IPR044943">
    <property type="entry name" value="NOS_dom_1"/>
</dbReference>
<dbReference type="FunFam" id="3.90.440.10:FF:000001">
    <property type="entry name" value="Endothelial nitric oxide synthase"/>
    <property type="match status" value="1"/>
</dbReference>
<dbReference type="PROSITE" id="PS50902">
    <property type="entry name" value="FLAVODOXIN_LIKE"/>
    <property type="match status" value="1"/>
</dbReference>
<dbReference type="Gene3D" id="3.90.340.10">
    <property type="entry name" value="Nitric Oxide Synthase, Chain A, domain 1"/>
    <property type="match status" value="1"/>
</dbReference>
<evidence type="ECO:0000256" key="11">
    <source>
        <dbReference type="ARBA" id="ARBA00022843"/>
    </source>
</evidence>
<comment type="function">
    <text evidence="18">Produces nitric oxide (NO) which is a messenger molecule with diverse functions.</text>
</comment>
<dbReference type="GO" id="GO:0050661">
    <property type="term" value="F:NADP binding"/>
    <property type="evidence" value="ECO:0007669"/>
    <property type="project" value="InterPro"/>
</dbReference>
<evidence type="ECO:0000256" key="4">
    <source>
        <dbReference type="ARBA" id="ARBA00004552"/>
    </source>
</evidence>
<evidence type="ECO:0000313" key="23">
    <source>
        <dbReference type="EMBL" id="AAQ02989.1"/>
    </source>
</evidence>
<dbReference type="InterPro" id="IPR001433">
    <property type="entry name" value="OxRdtase_FAD/NAD-bd"/>
</dbReference>
<dbReference type="FunFam" id="3.40.50.80:FF:000003">
    <property type="entry name" value="Nitric oxide synthase"/>
    <property type="match status" value="1"/>
</dbReference>
<dbReference type="EC" id="1.14.13.39" evidence="18"/>